<dbReference type="GO" id="GO:0004022">
    <property type="term" value="F:alcohol dehydrogenase (NAD+) activity"/>
    <property type="evidence" value="ECO:0007669"/>
    <property type="project" value="TreeGrafter"/>
</dbReference>
<evidence type="ECO:0000259" key="3">
    <source>
        <dbReference type="Pfam" id="PF00465"/>
    </source>
</evidence>
<evidence type="ECO:0000256" key="1">
    <source>
        <dbReference type="ARBA" id="ARBA00023002"/>
    </source>
</evidence>
<dbReference type="Pfam" id="PF00465">
    <property type="entry name" value="Fe-ADH"/>
    <property type="match status" value="1"/>
</dbReference>
<dbReference type="InterPro" id="IPR034786">
    <property type="entry name" value="MAR"/>
</dbReference>
<dbReference type="InterPro" id="IPR056798">
    <property type="entry name" value="ADH_Fe_C"/>
</dbReference>
<dbReference type="InterPro" id="IPR039697">
    <property type="entry name" value="Alcohol_dehydrogenase_Fe"/>
</dbReference>
<keyword evidence="1" id="KW-0560">Oxidoreductase</keyword>
<accession>A0A9Q5I359</accession>
<feature type="domain" description="Fe-containing alcohol dehydrogenase-like C-terminal" evidence="4">
    <location>
        <begin position="199"/>
        <end position="380"/>
    </location>
</feature>
<evidence type="ECO:0000256" key="2">
    <source>
        <dbReference type="ARBA" id="ARBA00023027"/>
    </source>
</evidence>
<evidence type="ECO:0000313" key="6">
    <source>
        <dbReference type="Proteomes" id="UP000757232"/>
    </source>
</evidence>
<dbReference type="CDD" id="cd08177">
    <property type="entry name" value="MAR"/>
    <property type="match status" value="1"/>
</dbReference>
<dbReference type="SUPFAM" id="SSF56796">
    <property type="entry name" value="Dehydroquinate synthase-like"/>
    <property type="match status" value="1"/>
</dbReference>
<proteinExistence type="predicted"/>
<organism evidence="5 6">
    <name type="scientific">Sanghuangporus baumii</name>
    <name type="common">Phellinus baumii</name>
    <dbReference type="NCBI Taxonomy" id="108892"/>
    <lineage>
        <taxon>Eukaryota</taxon>
        <taxon>Fungi</taxon>
        <taxon>Dikarya</taxon>
        <taxon>Basidiomycota</taxon>
        <taxon>Agaricomycotina</taxon>
        <taxon>Agaricomycetes</taxon>
        <taxon>Hymenochaetales</taxon>
        <taxon>Hymenochaetaceae</taxon>
        <taxon>Sanghuangporus</taxon>
    </lineage>
</organism>
<dbReference type="OrthoDB" id="3360544at2759"/>
<dbReference type="GO" id="GO:0018506">
    <property type="term" value="F:maleylacetate reductase activity"/>
    <property type="evidence" value="ECO:0007669"/>
    <property type="project" value="InterPro"/>
</dbReference>
<gene>
    <name evidence="5" type="ORF">A7U60_g2094</name>
</gene>
<dbReference type="InterPro" id="IPR001670">
    <property type="entry name" value="ADH_Fe/GldA"/>
</dbReference>
<feature type="domain" description="Alcohol dehydrogenase iron-type/glycerol dehydrogenase GldA" evidence="3">
    <location>
        <begin position="41"/>
        <end position="186"/>
    </location>
</feature>
<sequence>MSTISVGANKNHQAEIFIIHVCYHSVVYQAEMRPFVYTANPARVVFGSGTIKQLPDEVKRLGLQRPLVLSTPEQTGQADLVESILKSGGIEPAGQFNGATMHTPLDVTEKALEVVNIHKADGVIAIGGGSTIGLGKAIALRTDMDQIVIPTTYAGSEMTSIIGQTENGIKSTQNTPKVIPEVVIYDVDFTLTLPQGLSATSGVNALAHAVEALYAQNSNPVIDLMAEEGIRALARSLPIIVEKKDDGEARSDALYGAWLCAVCLGSTNVSIHHKLCHVLGGTFNLPHADTHTIVLPHAIAYNAPTVPEAMKKLARALGHDDPIEGLNVLLTKLKVKRGLKEVGMPEDGIDRAADLALKNKYWNPRPIERDPIREVIRRAWDGEPARSDI</sequence>
<dbReference type="GO" id="GO:0005739">
    <property type="term" value="C:mitochondrion"/>
    <property type="evidence" value="ECO:0007669"/>
    <property type="project" value="TreeGrafter"/>
</dbReference>
<evidence type="ECO:0000313" key="5">
    <source>
        <dbReference type="EMBL" id="OCB90659.1"/>
    </source>
</evidence>
<keyword evidence="6" id="KW-1185">Reference proteome</keyword>
<dbReference type="GO" id="GO:0046872">
    <property type="term" value="F:metal ion binding"/>
    <property type="evidence" value="ECO:0007669"/>
    <property type="project" value="InterPro"/>
</dbReference>
<evidence type="ECO:0000259" key="4">
    <source>
        <dbReference type="Pfam" id="PF25137"/>
    </source>
</evidence>
<comment type="caution">
    <text evidence="5">The sequence shown here is derived from an EMBL/GenBank/DDBJ whole genome shotgun (WGS) entry which is preliminary data.</text>
</comment>
<protein>
    <submittedName>
        <fullName evidence="5">Dehydroquinate synthase-like protein</fullName>
    </submittedName>
</protein>
<dbReference type="PANTHER" id="PTHR11496:SF105">
    <property type="entry name" value="REDUCTASE, PUTATIVE (AFU_ORTHOLOGUE AFUA_6G07090)-RELATED"/>
    <property type="match status" value="1"/>
</dbReference>
<dbReference type="PANTHER" id="PTHR11496">
    <property type="entry name" value="ALCOHOL DEHYDROGENASE"/>
    <property type="match status" value="1"/>
</dbReference>
<dbReference type="Proteomes" id="UP000757232">
    <property type="component" value="Unassembled WGS sequence"/>
</dbReference>
<keyword evidence="2" id="KW-0520">NAD</keyword>
<reference evidence="5" key="1">
    <citation type="submission" date="2016-06" db="EMBL/GenBank/DDBJ databases">
        <title>Draft Genome sequence of the fungus Inonotus baumii.</title>
        <authorList>
            <person name="Zhu H."/>
            <person name="Lin W."/>
        </authorList>
    </citation>
    <scope>NUCLEOTIDE SEQUENCE</scope>
    <source>
        <strain evidence="5">821</strain>
    </source>
</reference>
<dbReference type="EMBL" id="LNZH02000122">
    <property type="protein sequence ID" value="OCB90659.1"/>
    <property type="molecule type" value="Genomic_DNA"/>
</dbReference>
<name>A0A9Q5I359_SANBA</name>
<dbReference type="Gene3D" id="3.40.50.1970">
    <property type="match status" value="1"/>
</dbReference>
<dbReference type="Gene3D" id="1.20.1090.10">
    <property type="entry name" value="Dehydroquinate synthase-like - alpha domain"/>
    <property type="match status" value="1"/>
</dbReference>
<dbReference type="AlphaFoldDB" id="A0A9Q5I359"/>
<dbReference type="Pfam" id="PF25137">
    <property type="entry name" value="ADH_Fe_C"/>
    <property type="match status" value="1"/>
</dbReference>